<feature type="compositionally biased region" description="Low complexity" evidence="1">
    <location>
        <begin position="169"/>
        <end position="232"/>
    </location>
</feature>
<gene>
    <name evidence="2" type="ORF">Tbon_08245</name>
</gene>
<feature type="compositionally biased region" description="Low complexity" evidence="1">
    <location>
        <begin position="145"/>
        <end position="159"/>
    </location>
</feature>
<evidence type="ECO:0008006" key="4">
    <source>
        <dbReference type="Google" id="ProtNLM"/>
    </source>
</evidence>
<reference evidence="2 3" key="1">
    <citation type="submission" date="2019-10" db="EMBL/GenBank/DDBJ databases">
        <title>Thermopilla bonchosmolovskayae gen. nov., sp. nov., a moderately thermophilic Chloroflexi bacterium from a Chukotka hot spring (Arctic, Russia), representing a novel classis Thermopillaia, which include previously uncultivated lineage OLB14.</title>
        <authorList>
            <person name="Kochetkova T.V."/>
            <person name="Zayulina K.S."/>
            <person name="Zhigarkov V.S."/>
            <person name="Minaev N.V."/>
            <person name="Novikov A."/>
            <person name="Toshchakov S.V."/>
            <person name="Elcheninov A.G."/>
            <person name="Kublanov I.V."/>
        </authorList>
    </citation>
    <scope>NUCLEOTIDE SEQUENCE [LARGE SCALE GENOMIC DNA]</scope>
    <source>
        <strain evidence="2 3">3753O</strain>
    </source>
</reference>
<name>A0ABX6C2N8_9CHLR</name>
<organism evidence="2 3">
    <name type="scientific">Tepidiforma bonchosmolovskayae</name>
    <dbReference type="NCBI Taxonomy" id="2601677"/>
    <lineage>
        <taxon>Bacteria</taxon>
        <taxon>Bacillati</taxon>
        <taxon>Chloroflexota</taxon>
        <taxon>Tepidiformia</taxon>
        <taxon>Tepidiformales</taxon>
        <taxon>Tepidiformaceae</taxon>
        <taxon>Tepidiforma</taxon>
    </lineage>
</organism>
<feature type="compositionally biased region" description="Basic and acidic residues" evidence="1">
    <location>
        <begin position="268"/>
        <end position="296"/>
    </location>
</feature>
<accession>A0ABX6C2N8</accession>
<keyword evidence="3" id="KW-1185">Reference proteome</keyword>
<proteinExistence type="predicted"/>
<feature type="region of interest" description="Disordered" evidence="1">
    <location>
        <begin position="133"/>
        <end position="296"/>
    </location>
</feature>
<dbReference type="Proteomes" id="UP000326331">
    <property type="component" value="Chromosome"/>
</dbReference>
<evidence type="ECO:0000313" key="3">
    <source>
        <dbReference type="Proteomes" id="UP000326331"/>
    </source>
</evidence>
<protein>
    <recommendedName>
        <fullName evidence="4">DUF5667 domain-containing protein</fullName>
    </recommendedName>
</protein>
<dbReference type="RefSeq" id="WP_158067248.1">
    <property type="nucleotide sequence ID" value="NZ_CP042829.1"/>
</dbReference>
<evidence type="ECO:0000256" key="1">
    <source>
        <dbReference type="SAM" id="MobiDB-lite"/>
    </source>
</evidence>
<dbReference type="EMBL" id="CP042829">
    <property type="protein sequence ID" value="QFG03285.1"/>
    <property type="molecule type" value="Genomic_DNA"/>
</dbReference>
<feature type="compositionally biased region" description="Pro residues" evidence="1">
    <location>
        <begin position="235"/>
        <end position="257"/>
    </location>
</feature>
<evidence type="ECO:0000313" key="2">
    <source>
        <dbReference type="EMBL" id="QFG03285.1"/>
    </source>
</evidence>
<sequence length="296" mass="29012">MQRRMDEAVRLAEEVEAALAGVGASPEAAALARIARGVAGLRVPGPDAAASARMRARFSAYVEGEGRSWRTWLLGWLGLGSERRPLVQRLAAGAVLLAAAAGGAQAAGVDTAGALRAAGEFAVNAVRNLDPGRGIGGAELPVSTPPGTTGATAEADPTPASTPEPPGTAAPGSAAPDAAGTAAAPPGSPTQAGATPAPGAGSPPAASPSAGAGTPTATATPSATATPTSPGGISLPPPTATPTPPPTGTPTPPPTATPTPTEKPDDEDGKKEGEKDKDEKHEEEKEGNDSRPEEDR</sequence>